<evidence type="ECO:0000313" key="4">
    <source>
        <dbReference type="EMBL" id="TLD03031.1"/>
    </source>
</evidence>
<dbReference type="Gene3D" id="3.30.70.1450">
    <property type="entry name" value="Regulator of K+ conductance, C-terminal domain"/>
    <property type="match status" value="1"/>
</dbReference>
<evidence type="ECO:0000259" key="3">
    <source>
        <dbReference type="PROSITE" id="PS51202"/>
    </source>
</evidence>
<dbReference type="InterPro" id="IPR003148">
    <property type="entry name" value="RCK_N"/>
</dbReference>
<dbReference type="Proteomes" id="UP000306509">
    <property type="component" value="Unassembled WGS sequence"/>
</dbReference>
<dbReference type="GO" id="GO:0003723">
    <property type="term" value="F:RNA binding"/>
    <property type="evidence" value="ECO:0007669"/>
    <property type="project" value="UniProtKB-KW"/>
</dbReference>
<keyword evidence="5" id="KW-1185">Reference proteome</keyword>
<dbReference type="InterPro" id="IPR050721">
    <property type="entry name" value="Trk_Ktr_HKT_K-transport"/>
</dbReference>
<dbReference type="GO" id="GO:0008324">
    <property type="term" value="F:monoatomic cation transmembrane transporter activity"/>
    <property type="evidence" value="ECO:0007669"/>
    <property type="project" value="InterPro"/>
</dbReference>
<dbReference type="InterPro" id="IPR036291">
    <property type="entry name" value="NAD(P)-bd_dom_sf"/>
</dbReference>
<dbReference type="InterPro" id="IPR006037">
    <property type="entry name" value="RCK_C"/>
</dbReference>
<dbReference type="Pfam" id="PF02080">
    <property type="entry name" value="TrkA_C"/>
    <property type="match status" value="1"/>
</dbReference>
<dbReference type="PROSITE" id="PS51201">
    <property type="entry name" value="RCK_N"/>
    <property type="match status" value="1"/>
</dbReference>
<keyword evidence="1" id="KW-0694">RNA-binding</keyword>
<dbReference type="InterPro" id="IPR036721">
    <property type="entry name" value="RCK_C_sf"/>
</dbReference>
<dbReference type="GO" id="GO:0006813">
    <property type="term" value="P:potassium ion transport"/>
    <property type="evidence" value="ECO:0007669"/>
    <property type="project" value="InterPro"/>
</dbReference>
<dbReference type="SUPFAM" id="SSF116726">
    <property type="entry name" value="TrkA C-terminal domain-like"/>
    <property type="match status" value="1"/>
</dbReference>
<comment type="caution">
    <text evidence="4">The sequence shown here is derived from an EMBL/GenBank/DDBJ whole genome shotgun (WGS) entry which is preliminary data.</text>
</comment>
<evidence type="ECO:0000256" key="1">
    <source>
        <dbReference type="PROSITE-ProRule" id="PRU00182"/>
    </source>
</evidence>
<dbReference type="EMBL" id="QGQD01000001">
    <property type="protein sequence ID" value="TLD03031.1"/>
    <property type="molecule type" value="Genomic_DNA"/>
</dbReference>
<accession>A0A4U8QD97</accession>
<dbReference type="AlphaFoldDB" id="A0A4U8QD97"/>
<proteinExistence type="predicted"/>
<dbReference type="RefSeq" id="WP_027296891.1">
    <property type="nucleotide sequence ID" value="NZ_CABMJZ010000074.1"/>
</dbReference>
<name>A0A4U8QD97_9FIRM</name>
<dbReference type="SUPFAM" id="SSF51735">
    <property type="entry name" value="NAD(P)-binding Rossmann-fold domains"/>
    <property type="match status" value="1"/>
</dbReference>
<protein>
    <submittedName>
        <fullName evidence="4">Ktr system potassium uptake protein A</fullName>
    </submittedName>
</protein>
<dbReference type="PROSITE" id="PS51202">
    <property type="entry name" value="RCK_C"/>
    <property type="match status" value="1"/>
</dbReference>
<dbReference type="PROSITE" id="PS50889">
    <property type="entry name" value="S4"/>
    <property type="match status" value="1"/>
</dbReference>
<dbReference type="Gene3D" id="3.40.50.720">
    <property type="entry name" value="NAD(P)-binding Rossmann-like Domain"/>
    <property type="match status" value="1"/>
</dbReference>
<organism evidence="4 5">
    <name type="scientific">Robinsoniella peoriensis</name>
    <dbReference type="NCBI Taxonomy" id="180332"/>
    <lineage>
        <taxon>Bacteria</taxon>
        <taxon>Bacillati</taxon>
        <taxon>Bacillota</taxon>
        <taxon>Clostridia</taxon>
        <taxon>Lachnospirales</taxon>
        <taxon>Lachnospiraceae</taxon>
        <taxon>Robinsoniella</taxon>
    </lineage>
</organism>
<dbReference type="PANTHER" id="PTHR43833:SF7">
    <property type="entry name" value="KTR SYSTEM POTASSIUM UPTAKE PROTEIN C"/>
    <property type="match status" value="1"/>
</dbReference>
<evidence type="ECO:0000313" key="5">
    <source>
        <dbReference type="Proteomes" id="UP000306509"/>
    </source>
</evidence>
<dbReference type="CDD" id="cd00105">
    <property type="entry name" value="KH-I"/>
    <property type="match status" value="1"/>
</dbReference>
<sequence length="222" mass="24461">MRKNRETYSYGIIGLGRFGTALAKTLAEAGEEVIVIDNTESKVKELRQFTENAFVAETLTKEVLEEIGIQNCDTVVVCIGEKIDTSILTTLNVVSLGVPRVIAKAISPDQGAVLEKIGAQVVYPESDMAVRLANRLLANSVLDYISLNNNVEITEIKLSGSLVDKSILEADLRQKYGLNIIAIERENKTDIEINPNYRFSEGDIIVVVGKKDNVQKFEDSLN</sequence>
<gene>
    <name evidence="4" type="primary">ktrA_1</name>
    <name evidence="4" type="ORF">DSM106044_00055</name>
</gene>
<evidence type="ECO:0000259" key="2">
    <source>
        <dbReference type="PROSITE" id="PS51201"/>
    </source>
</evidence>
<dbReference type="PANTHER" id="PTHR43833">
    <property type="entry name" value="POTASSIUM CHANNEL PROTEIN 2-RELATED-RELATED"/>
    <property type="match status" value="1"/>
</dbReference>
<dbReference type="OrthoDB" id="9776294at2"/>
<reference evidence="4 5" key="1">
    <citation type="journal article" date="2019" name="Anaerobe">
        <title>Detection of Robinsoniella peoriensis in multiple bone samples of a trauma patient.</title>
        <authorList>
            <person name="Schrottner P."/>
            <person name="Hartwich K."/>
            <person name="Bunk B."/>
            <person name="Schober I."/>
            <person name="Helbig S."/>
            <person name="Rudolph W.W."/>
            <person name="Gunzer F."/>
        </authorList>
    </citation>
    <scope>NUCLEOTIDE SEQUENCE [LARGE SCALE GENOMIC DNA]</scope>
    <source>
        <strain evidence="4 5">DSM 106044</strain>
    </source>
</reference>
<dbReference type="STRING" id="180332.GCA_000797495_02583"/>
<dbReference type="Pfam" id="PF02254">
    <property type="entry name" value="TrkA_N"/>
    <property type="match status" value="1"/>
</dbReference>
<feature type="domain" description="RCK C-terminal" evidence="3">
    <location>
        <begin position="139"/>
        <end position="222"/>
    </location>
</feature>
<feature type="domain" description="RCK N-terminal" evidence="2">
    <location>
        <begin position="7"/>
        <end position="123"/>
    </location>
</feature>